<dbReference type="Proteomes" id="UP000240653">
    <property type="component" value="Unassembled WGS sequence"/>
</dbReference>
<dbReference type="SUPFAM" id="SSF54593">
    <property type="entry name" value="Glyoxalase/Bleomycin resistance protein/Dihydroxybiphenyl dioxygenase"/>
    <property type="match status" value="1"/>
</dbReference>
<sequence>MSTSATPRPLDHLVLPTADLGIARERLSALGFTVAPIGVHPFGTENACVYLSDGTFLEPLVVGDAAKADEAVATKNVFVARDRQFRVRNGEEGLSAIVFGTEDADADHKTFVDAGVSAGDRLDFSRPFKDASGKADMASFRLAFAAETDAPDAFFFTCERANVPQVDRSALQAHANGAKRLASIIACVDDPASHARFFEAVANAPALPAANGVLQVILPNAAIELVDPAAFKADTGLGAPAGNLRLVAIVFGVASLTQTNKILRANVIEFDHRDNRLIVPAAPGQGAIFIFEEL</sequence>
<evidence type="ECO:0000313" key="3">
    <source>
        <dbReference type="Proteomes" id="UP000240653"/>
    </source>
</evidence>
<evidence type="ECO:0000313" key="2">
    <source>
        <dbReference type="EMBL" id="PSJ59911.1"/>
    </source>
</evidence>
<proteinExistence type="predicted"/>
<dbReference type="InterPro" id="IPR025870">
    <property type="entry name" value="Glyoxalase-like_dom"/>
</dbReference>
<gene>
    <name evidence="2" type="ORF">C7I85_16390</name>
</gene>
<dbReference type="OrthoDB" id="9812467at2"/>
<protein>
    <submittedName>
        <fullName evidence="2">Lactoylglutathione lyase</fullName>
    </submittedName>
</protein>
<dbReference type="GO" id="GO:0016829">
    <property type="term" value="F:lyase activity"/>
    <property type="evidence" value="ECO:0007669"/>
    <property type="project" value="UniProtKB-KW"/>
</dbReference>
<evidence type="ECO:0000259" key="1">
    <source>
        <dbReference type="Pfam" id="PF13468"/>
    </source>
</evidence>
<keyword evidence="2" id="KW-0456">Lyase</keyword>
<comment type="caution">
    <text evidence="2">The sequence shown here is derived from an EMBL/GenBank/DDBJ whole genome shotgun (WGS) entry which is preliminary data.</text>
</comment>
<dbReference type="PANTHER" id="PTHR40265:SF1">
    <property type="entry name" value="GLYOXALASE-LIKE DOMAIN-CONTAINING PROTEIN"/>
    <property type="match status" value="1"/>
</dbReference>
<accession>A0A2P7SC56</accession>
<reference evidence="2 3" key="1">
    <citation type="submission" date="2018-03" db="EMBL/GenBank/DDBJ databases">
        <title>The draft genome of Mesorhizobium soli JCM 19897.</title>
        <authorList>
            <person name="Li L."/>
            <person name="Liu L."/>
            <person name="Liang L."/>
            <person name="Wang T."/>
            <person name="Zhang X."/>
        </authorList>
    </citation>
    <scope>NUCLEOTIDE SEQUENCE [LARGE SCALE GENOMIC DNA]</scope>
    <source>
        <strain evidence="2 3">JCM 19897</strain>
    </source>
</reference>
<organism evidence="2 3">
    <name type="scientific">Pseudaminobacter soli</name>
    <name type="common">ex Li et al. 2025</name>
    <dbReference type="NCBI Taxonomy" id="1295366"/>
    <lineage>
        <taxon>Bacteria</taxon>
        <taxon>Pseudomonadati</taxon>
        <taxon>Pseudomonadota</taxon>
        <taxon>Alphaproteobacteria</taxon>
        <taxon>Hyphomicrobiales</taxon>
        <taxon>Phyllobacteriaceae</taxon>
        <taxon>Pseudaminobacter</taxon>
    </lineage>
</organism>
<keyword evidence="3" id="KW-1185">Reference proteome</keyword>
<dbReference type="PANTHER" id="PTHR40265">
    <property type="entry name" value="BLL2707 PROTEIN"/>
    <property type="match status" value="1"/>
</dbReference>
<dbReference type="RefSeq" id="WP_106725054.1">
    <property type="nucleotide sequence ID" value="NZ_PXYL01000007.1"/>
</dbReference>
<name>A0A2P7SC56_9HYPH</name>
<dbReference type="Gene3D" id="3.10.180.10">
    <property type="entry name" value="2,3-Dihydroxybiphenyl 1,2-Dioxygenase, domain 1"/>
    <property type="match status" value="1"/>
</dbReference>
<feature type="domain" description="Glyoxalase-like" evidence="1">
    <location>
        <begin position="10"/>
        <end position="199"/>
    </location>
</feature>
<dbReference type="EMBL" id="PXYL01000007">
    <property type="protein sequence ID" value="PSJ59911.1"/>
    <property type="molecule type" value="Genomic_DNA"/>
</dbReference>
<dbReference type="Pfam" id="PF13468">
    <property type="entry name" value="Glyoxalase_3"/>
    <property type="match status" value="1"/>
</dbReference>
<dbReference type="InterPro" id="IPR029068">
    <property type="entry name" value="Glyas_Bleomycin-R_OHBP_Dase"/>
</dbReference>
<dbReference type="AlphaFoldDB" id="A0A2P7SC56"/>